<sequence>MIFFLLCFYLTQSVYAGTPMGSPDVLVEQIALGSGLPATVAGKYLAIDPYGQALYYVSSITSSSVTVTKTGNPASTPITSGAAIPSINGPTGSTFAGLTISSDGNTLYTGWKKNSTTLSLQSSALSTGAILPTFHEITTSDSLIALLAVDNTAHSDIITSILYVVTENAIWAYGTNNTNTPLWTIPQYSFLPKITASVVGGDNLYLACKSDGTYEGYNAGYIACLPNLPSYTGSNPPGYNPLNPSVLSNPLKPIAGGATSAGFKDGNGTVPRFRKIQGLAYFGKYLYVADTGNNAIRRVDVTNSSHPVITIAGGLQQPSGPVSAITSGTANQAVFDTPMNCVIDSGGQTLYFMAGGAGTNSYHTSPTDLTLQRVWMAAYDPNVQGSGNDAKLRGAVMYKNPTDVTSSFTFHDHGGPIATPAAYDSNGWTSLHILASIYQECYTDYLINSSSWKWNNWKLMWAAIRDHITGLPQQKLGYFLHPNQWGDTAHGDCTDISSA</sequence>
<dbReference type="Gene3D" id="2.120.10.30">
    <property type="entry name" value="TolB, C-terminal domain"/>
    <property type="match status" value="1"/>
</dbReference>
<dbReference type="EMBL" id="SCFB01000002">
    <property type="protein sequence ID" value="RZI46831.1"/>
    <property type="molecule type" value="Genomic_DNA"/>
</dbReference>
<feature type="signal peptide" evidence="1">
    <location>
        <begin position="1"/>
        <end position="16"/>
    </location>
</feature>
<keyword evidence="3" id="KW-1185">Reference proteome</keyword>
<protein>
    <submittedName>
        <fullName evidence="2">Uncharacterized protein</fullName>
    </submittedName>
</protein>
<dbReference type="PANTHER" id="PTHR46388:SF2">
    <property type="entry name" value="NHL REPEAT-CONTAINING PROTEIN 2"/>
    <property type="match status" value="1"/>
</dbReference>
<feature type="chain" id="PRO_5020245396" evidence="1">
    <location>
        <begin position="17"/>
        <end position="499"/>
    </location>
</feature>
<dbReference type="RefSeq" id="WP_130153303.1">
    <property type="nucleotide sequence ID" value="NZ_SCFB01000002.1"/>
</dbReference>
<gene>
    <name evidence="2" type="ORF">EQU50_00990</name>
</gene>
<dbReference type="InterPro" id="IPR011042">
    <property type="entry name" value="6-blade_b-propeller_TolB-like"/>
</dbReference>
<reference evidence="2 3" key="1">
    <citation type="submission" date="2018-10" db="EMBL/GenBank/DDBJ databases">
        <title>An updated phylogeny of the Alphaproteobacteria reveals that the parasitic Rickettsiales and Holosporales have independent origins.</title>
        <authorList>
            <person name="Munoz-Gomez S.A."/>
            <person name="Hess S."/>
            <person name="Burger G."/>
            <person name="Lang B.F."/>
            <person name="Susko E."/>
            <person name="Slamovits C.H."/>
            <person name="Roger A.J."/>
        </authorList>
    </citation>
    <scope>NUCLEOTIDE SEQUENCE [LARGE SCALE GENOMIC DNA]</scope>
    <source>
        <strain evidence="2">HOLO01</strain>
    </source>
</reference>
<organism evidence="2 3">
    <name type="scientific">Candidatus Finniella inopinata</name>
    <dbReference type="NCBI Taxonomy" id="1696036"/>
    <lineage>
        <taxon>Bacteria</taxon>
        <taxon>Pseudomonadati</taxon>
        <taxon>Pseudomonadota</taxon>
        <taxon>Alphaproteobacteria</taxon>
        <taxon>Holosporales</taxon>
        <taxon>Candidatus Paracaedibacteraceae</taxon>
        <taxon>Candidatus Finniella</taxon>
    </lineage>
</organism>
<evidence type="ECO:0000313" key="3">
    <source>
        <dbReference type="Proteomes" id="UP000293550"/>
    </source>
</evidence>
<accession>A0A4Q7DIN5</accession>
<dbReference type="SUPFAM" id="SSF50969">
    <property type="entry name" value="YVTN repeat-like/Quinoprotein amine dehydrogenase"/>
    <property type="match status" value="1"/>
</dbReference>
<dbReference type="PANTHER" id="PTHR46388">
    <property type="entry name" value="NHL REPEAT-CONTAINING PROTEIN 2"/>
    <property type="match status" value="1"/>
</dbReference>
<name>A0A4Q7DIN5_9PROT</name>
<dbReference type="InterPro" id="IPR011044">
    <property type="entry name" value="Quino_amine_DH_bsu"/>
</dbReference>
<proteinExistence type="predicted"/>
<dbReference type="OrthoDB" id="9774579at2"/>
<comment type="caution">
    <text evidence="2">The sequence shown here is derived from an EMBL/GenBank/DDBJ whole genome shotgun (WGS) entry which is preliminary data.</text>
</comment>
<evidence type="ECO:0000256" key="1">
    <source>
        <dbReference type="SAM" id="SignalP"/>
    </source>
</evidence>
<evidence type="ECO:0000313" key="2">
    <source>
        <dbReference type="EMBL" id="RZI46831.1"/>
    </source>
</evidence>
<dbReference type="Proteomes" id="UP000293550">
    <property type="component" value="Unassembled WGS sequence"/>
</dbReference>
<keyword evidence="1" id="KW-0732">Signal</keyword>
<dbReference type="AlphaFoldDB" id="A0A4Q7DIN5"/>